<dbReference type="PANTHER" id="PTHR42794">
    <property type="entry name" value="HEMIN IMPORT ATP-BINDING PROTEIN HMUV"/>
    <property type="match status" value="1"/>
</dbReference>
<evidence type="ECO:0000313" key="6">
    <source>
        <dbReference type="EMBL" id="MBK9295559.1"/>
    </source>
</evidence>
<organism evidence="6 7">
    <name type="scientific">Candidatus Neomicrothrix subdominans</name>
    <dbReference type="NCBI Taxonomy" id="2954438"/>
    <lineage>
        <taxon>Bacteria</taxon>
        <taxon>Bacillati</taxon>
        <taxon>Actinomycetota</taxon>
        <taxon>Acidimicrobiia</taxon>
        <taxon>Acidimicrobiales</taxon>
        <taxon>Microthrixaceae</taxon>
        <taxon>Candidatus Neomicrothrix</taxon>
    </lineage>
</organism>
<dbReference type="InterPro" id="IPR027417">
    <property type="entry name" value="P-loop_NTPase"/>
</dbReference>
<name>A0A936TDF3_9ACTN</name>
<dbReference type="InterPro" id="IPR017871">
    <property type="entry name" value="ABC_transporter-like_CS"/>
</dbReference>
<dbReference type="PROSITE" id="PS00211">
    <property type="entry name" value="ABC_TRANSPORTER_1"/>
    <property type="match status" value="1"/>
</dbReference>
<dbReference type="InterPro" id="IPR003593">
    <property type="entry name" value="AAA+_ATPase"/>
</dbReference>
<sequence length="281" mass="29446">MTNYVRRLVGSAAREPDPVRLGQGAVALEASGIVLARGGRQVLTDFNLKLHGGELVAIIGPNGVGKSTALSVLAGDVLADSGTVSVLGSDPQSLAPVELARRRAVMTQHHRFPFDFTVTEVVEMGRWAAPTSVGGQRDDTELADALTSADLDGLAERPVTQLSGGERARVAFARTMLQGAPVVLADEPTASLDLRHQHLLMRRLRDRARAGAAVAAVLHDLALAAEYSDRVVLLAPGGATTGAEPVADVLVPERLEDAYGCRIVIGAHPVSGTPVPFFFGS</sequence>
<keyword evidence="2" id="KW-0547">Nucleotide-binding</keyword>
<evidence type="ECO:0000313" key="7">
    <source>
        <dbReference type="Proteomes" id="UP000727993"/>
    </source>
</evidence>
<evidence type="ECO:0000256" key="3">
    <source>
        <dbReference type="ARBA" id="ARBA00022840"/>
    </source>
</evidence>
<proteinExistence type="predicted"/>
<keyword evidence="1" id="KW-0813">Transport</keyword>
<dbReference type="InterPro" id="IPR003439">
    <property type="entry name" value="ABC_transporter-like_ATP-bd"/>
</dbReference>
<feature type="domain" description="ABC transporter" evidence="5">
    <location>
        <begin position="28"/>
        <end position="261"/>
    </location>
</feature>
<reference evidence="6 7" key="1">
    <citation type="submission" date="2020-10" db="EMBL/GenBank/DDBJ databases">
        <title>Connecting structure to function with the recovery of over 1000 high-quality activated sludge metagenome-assembled genomes encoding full-length rRNA genes using long-read sequencing.</title>
        <authorList>
            <person name="Singleton C.M."/>
            <person name="Petriglieri F."/>
            <person name="Kristensen J.M."/>
            <person name="Kirkegaard R.H."/>
            <person name="Michaelsen T.Y."/>
            <person name="Andersen M.H."/>
            <person name="Karst S.M."/>
            <person name="Dueholm M.S."/>
            <person name="Nielsen P.H."/>
            <person name="Albertsen M."/>
        </authorList>
    </citation>
    <scope>NUCLEOTIDE SEQUENCE [LARGE SCALE GENOMIC DNA]</scope>
    <source>
        <strain evidence="6">Lyne_18-Q3-R50-59_MAXAC.006</strain>
    </source>
</reference>
<evidence type="ECO:0000259" key="5">
    <source>
        <dbReference type="PROSITE" id="PS50893"/>
    </source>
</evidence>
<comment type="caution">
    <text evidence="6">The sequence shown here is derived from an EMBL/GenBank/DDBJ whole genome shotgun (WGS) entry which is preliminary data.</text>
</comment>
<dbReference type="PROSITE" id="PS50893">
    <property type="entry name" value="ABC_TRANSPORTER_2"/>
    <property type="match status" value="1"/>
</dbReference>
<dbReference type="SUPFAM" id="SSF52540">
    <property type="entry name" value="P-loop containing nucleoside triphosphate hydrolases"/>
    <property type="match status" value="1"/>
</dbReference>
<accession>A0A936TDF3</accession>
<dbReference type="Pfam" id="PF00005">
    <property type="entry name" value="ABC_tran"/>
    <property type="match status" value="1"/>
</dbReference>
<evidence type="ECO:0000256" key="2">
    <source>
        <dbReference type="ARBA" id="ARBA00022741"/>
    </source>
</evidence>
<dbReference type="EMBL" id="JADJZA010000001">
    <property type="protein sequence ID" value="MBK9295559.1"/>
    <property type="molecule type" value="Genomic_DNA"/>
</dbReference>
<dbReference type="SMART" id="SM00382">
    <property type="entry name" value="AAA"/>
    <property type="match status" value="1"/>
</dbReference>
<dbReference type="PANTHER" id="PTHR42794:SF1">
    <property type="entry name" value="HEMIN IMPORT ATP-BINDING PROTEIN HMUV"/>
    <property type="match status" value="1"/>
</dbReference>
<dbReference type="Proteomes" id="UP000727993">
    <property type="component" value="Unassembled WGS sequence"/>
</dbReference>
<dbReference type="GO" id="GO:0005524">
    <property type="term" value="F:ATP binding"/>
    <property type="evidence" value="ECO:0007669"/>
    <property type="project" value="UniProtKB-KW"/>
</dbReference>
<protein>
    <submittedName>
        <fullName evidence="6">ATP-binding cassette domain-containing protein</fullName>
    </submittedName>
</protein>
<dbReference type="Gene3D" id="3.40.50.300">
    <property type="entry name" value="P-loop containing nucleotide triphosphate hydrolases"/>
    <property type="match status" value="1"/>
</dbReference>
<dbReference type="AlphaFoldDB" id="A0A936TDF3"/>
<gene>
    <name evidence="6" type="ORF">IPN02_01520</name>
</gene>
<keyword evidence="3 6" id="KW-0067">ATP-binding</keyword>
<dbReference type="GO" id="GO:0016887">
    <property type="term" value="F:ATP hydrolysis activity"/>
    <property type="evidence" value="ECO:0007669"/>
    <property type="project" value="InterPro"/>
</dbReference>
<evidence type="ECO:0000256" key="1">
    <source>
        <dbReference type="ARBA" id="ARBA00022448"/>
    </source>
</evidence>
<keyword evidence="4" id="KW-1278">Translocase</keyword>
<evidence type="ECO:0000256" key="4">
    <source>
        <dbReference type="ARBA" id="ARBA00022967"/>
    </source>
</evidence>